<sequence length="231" mass="25860">MSAVVGSQQHDPDHHHHHTTVSKHRKKPQNLLGIFKPRHYISLVTAILLAASGMVSLEDLAFAAFTLIYMYFISKFAFPTLIPSGEPPILDQNNKLLGLYFLLAMVIGLLLPIAYILEGIFDGDKDGIKGAVQHVFLLSCQSVMEGLAFSHLFSTPIRVFVPVSYNSKRIFTVVEWLRAEFSKVGGGRLCIGRGLAMANLALWCYNLFGFLLPVYLPRAFKYYYSGYKAKD</sequence>
<dbReference type="EMBL" id="BJWL01000003">
    <property type="protein sequence ID" value="GFY84181.1"/>
    <property type="molecule type" value="Genomic_DNA"/>
</dbReference>
<feature type="transmembrane region" description="Helical" evidence="2">
    <location>
        <begin position="63"/>
        <end position="84"/>
    </location>
</feature>
<evidence type="ECO:0000256" key="1">
    <source>
        <dbReference type="SAM" id="MobiDB-lite"/>
    </source>
</evidence>
<feature type="domain" description="DUF7733" evidence="3">
    <location>
        <begin position="38"/>
        <end position="224"/>
    </location>
</feature>
<feature type="region of interest" description="Disordered" evidence="1">
    <location>
        <begin position="1"/>
        <end position="27"/>
    </location>
</feature>
<protein>
    <recommendedName>
        <fullName evidence="3">DUF7733 domain-containing protein</fullName>
    </recommendedName>
</protein>
<dbReference type="InterPro" id="IPR056635">
    <property type="entry name" value="DUF7733"/>
</dbReference>
<dbReference type="AlphaFoldDB" id="A0A7J0ECH8"/>
<evidence type="ECO:0000313" key="4">
    <source>
        <dbReference type="EMBL" id="GFY84181.1"/>
    </source>
</evidence>
<dbReference type="Proteomes" id="UP000585474">
    <property type="component" value="Unassembled WGS sequence"/>
</dbReference>
<dbReference type="OrthoDB" id="1906194at2759"/>
<keyword evidence="5" id="KW-1185">Reference proteome</keyword>
<name>A0A7J0ECH8_9ERIC</name>
<evidence type="ECO:0000259" key="3">
    <source>
        <dbReference type="Pfam" id="PF24867"/>
    </source>
</evidence>
<dbReference type="PANTHER" id="PTHR33829:SF1">
    <property type="entry name" value="TRANSMEMBRANE PROTEIN"/>
    <property type="match status" value="1"/>
</dbReference>
<accession>A0A7J0ECH8</accession>
<keyword evidence="2" id="KW-1133">Transmembrane helix</keyword>
<dbReference type="PANTHER" id="PTHR33829">
    <property type="entry name" value="OSJNBA0044M19.10 PROTEIN"/>
    <property type="match status" value="1"/>
</dbReference>
<evidence type="ECO:0000313" key="5">
    <source>
        <dbReference type="Proteomes" id="UP000585474"/>
    </source>
</evidence>
<feature type="transmembrane region" description="Helical" evidence="2">
    <location>
        <begin position="96"/>
        <end position="117"/>
    </location>
</feature>
<keyword evidence="2" id="KW-0472">Membrane</keyword>
<reference evidence="4 5" key="1">
    <citation type="submission" date="2019-07" db="EMBL/GenBank/DDBJ databases">
        <title>De Novo Assembly of kiwifruit Actinidia rufa.</title>
        <authorList>
            <person name="Sugita-Konishi S."/>
            <person name="Sato K."/>
            <person name="Mori E."/>
            <person name="Abe Y."/>
            <person name="Kisaki G."/>
            <person name="Hamano K."/>
            <person name="Suezawa K."/>
            <person name="Otani M."/>
            <person name="Fukuda T."/>
            <person name="Manabe T."/>
            <person name="Gomi K."/>
            <person name="Tabuchi M."/>
            <person name="Akimitsu K."/>
            <person name="Kataoka I."/>
        </authorList>
    </citation>
    <scope>NUCLEOTIDE SEQUENCE [LARGE SCALE GENOMIC DNA]</scope>
    <source>
        <strain evidence="5">cv. Fuchu</strain>
    </source>
</reference>
<organism evidence="4 5">
    <name type="scientific">Actinidia rufa</name>
    <dbReference type="NCBI Taxonomy" id="165716"/>
    <lineage>
        <taxon>Eukaryota</taxon>
        <taxon>Viridiplantae</taxon>
        <taxon>Streptophyta</taxon>
        <taxon>Embryophyta</taxon>
        <taxon>Tracheophyta</taxon>
        <taxon>Spermatophyta</taxon>
        <taxon>Magnoliopsida</taxon>
        <taxon>eudicotyledons</taxon>
        <taxon>Gunneridae</taxon>
        <taxon>Pentapetalae</taxon>
        <taxon>asterids</taxon>
        <taxon>Ericales</taxon>
        <taxon>Actinidiaceae</taxon>
        <taxon>Actinidia</taxon>
    </lineage>
</organism>
<comment type="caution">
    <text evidence="4">The sequence shown here is derived from an EMBL/GenBank/DDBJ whole genome shotgun (WGS) entry which is preliminary data.</text>
</comment>
<proteinExistence type="predicted"/>
<keyword evidence="2" id="KW-0812">Transmembrane</keyword>
<dbReference type="Pfam" id="PF24867">
    <property type="entry name" value="DUF7733"/>
    <property type="match status" value="1"/>
</dbReference>
<feature type="compositionally biased region" description="Basic residues" evidence="1">
    <location>
        <begin position="15"/>
        <end position="27"/>
    </location>
</feature>
<evidence type="ECO:0000256" key="2">
    <source>
        <dbReference type="SAM" id="Phobius"/>
    </source>
</evidence>
<gene>
    <name evidence="4" type="ORF">Acr_03g0009550</name>
</gene>
<feature type="transmembrane region" description="Helical" evidence="2">
    <location>
        <begin position="196"/>
        <end position="216"/>
    </location>
</feature>